<comment type="caution">
    <text evidence="10">The sequence shown here is derived from an EMBL/GenBank/DDBJ whole genome shotgun (WGS) entry which is preliminary data.</text>
</comment>
<reference evidence="11" key="1">
    <citation type="submission" date="2017-09" db="EMBL/GenBank/DDBJ databases">
        <title>Depth-based differentiation of microbial function through sediment-hosted aquifers and enrichment of novel symbionts in the deep terrestrial subsurface.</title>
        <authorList>
            <person name="Probst A.J."/>
            <person name="Ladd B."/>
            <person name="Jarett J.K."/>
            <person name="Geller-Mcgrath D.E."/>
            <person name="Sieber C.M.K."/>
            <person name="Emerson J.B."/>
            <person name="Anantharaman K."/>
            <person name="Thomas B.C."/>
            <person name="Malmstrom R."/>
            <person name="Stieglmeier M."/>
            <person name="Klingl A."/>
            <person name="Woyke T."/>
            <person name="Ryan C.M."/>
            <person name="Banfield J.F."/>
        </authorList>
    </citation>
    <scope>NUCLEOTIDE SEQUENCE [LARGE SCALE GENOMIC DNA]</scope>
</reference>
<evidence type="ECO:0000256" key="7">
    <source>
        <dbReference type="ARBA" id="ARBA00022840"/>
    </source>
</evidence>
<dbReference type="GO" id="GO:0004639">
    <property type="term" value="F:phosphoribosylaminoimidazolesuccinocarboxamide synthase activity"/>
    <property type="evidence" value="ECO:0007669"/>
    <property type="project" value="UniProtKB-EC"/>
</dbReference>
<evidence type="ECO:0000256" key="8">
    <source>
        <dbReference type="ARBA" id="ARBA00048475"/>
    </source>
</evidence>
<evidence type="ECO:0000313" key="10">
    <source>
        <dbReference type="EMBL" id="PJB81907.1"/>
    </source>
</evidence>
<dbReference type="Gene3D" id="3.30.200.20">
    <property type="entry name" value="Phosphorylase Kinase, domain 1"/>
    <property type="match status" value="1"/>
</dbReference>
<evidence type="ECO:0000259" key="9">
    <source>
        <dbReference type="Pfam" id="PF01259"/>
    </source>
</evidence>
<accession>A0A2M8D5U0</accession>
<keyword evidence="4" id="KW-0436">Ligase</keyword>
<evidence type="ECO:0000313" key="11">
    <source>
        <dbReference type="Proteomes" id="UP000229236"/>
    </source>
</evidence>
<dbReference type="EMBL" id="PFTM01000069">
    <property type="protein sequence ID" value="PJB81907.1"/>
    <property type="molecule type" value="Genomic_DNA"/>
</dbReference>
<sequence>MRSIPESVRPEKLTDIPFVTSGKVSELYRLQQIGKQRLLLRMFSDRVSVHEIVLPFLIPGKGVALNVIDHFWRARLLGIPHDVVVVGFAIDEYLPEHLRGSPDLWRRARIVIECQPVLAELIYRGYLTGTAFKSYLKNGIVCGQQLRPGLIEWDKIVPYLFSPTTKNKSDGHDDPMTISGFVAKHGRRIMVFAGPVFGRMQSIAAERGLILVDMKIEVGINSSGRIMLIDEAGTPDAARYLVPADFETARSTGARSPSLDKQPIRDYVSEHLGVDADTPLTADVVARVQEHIYPLWLTDETARRYEELCRRLTGMTPMEYLDALKSASL</sequence>
<proteinExistence type="inferred from homology"/>
<dbReference type="GO" id="GO:0005524">
    <property type="term" value="F:ATP binding"/>
    <property type="evidence" value="ECO:0007669"/>
    <property type="project" value="UniProtKB-KW"/>
</dbReference>
<keyword evidence="6" id="KW-0658">Purine biosynthesis</keyword>
<evidence type="ECO:0000256" key="5">
    <source>
        <dbReference type="ARBA" id="ARBA00022741"/>
    </source>
</evidence>
<evidence type="ECO:0000256" key="3">
    <source>
        <dbReference type="ARBA" id="ARBA00012217"/>
    </source>
</evidence>
<dbReference type="GO" id="GO:0005737">
    <property type="term" value="C:cytoplasm"/>
    <property type="evidence" value="ECO:0007669"/>
    <property type="project" value="TreeGrafter"/>
</dbReference>
<dbReference type="Pfam" id="PF01259">
    <property type="entry name" value="SAICAR_synt"/>
    <property type="match status" value="1"/>
</dbReference>
<dbReference type="EC" id="6.3.2.6" evidence="3"/>
<dbReference type="InterPro" id="IPR028923">
    <property type="entry name" value="SAICAR_synt/ADE2_N"/>
</dbReference>
<dbReference type="GO" id="GO:0006189">
    <property type="term" value="P:'de novo' IMP biosynthetic process"/>
    <property type="evidence" value="ECO:0007669"/>
    <property type="project" value="UniProtKB-UniPathway"/>
</dbReference>
<dbReference type="PANTHER" id="PTHR43700:SF1">
    <property type="entry name" value="PHOSPHORIBOSYLAMINOIMIDAZOLE-SUCCINOCARBOXAMIDE SYNTHASE"/>
    <property type="match status" value="1"/>
</dbReference>
<dbReference type="Proteomes" id="UP000229236">
    <property type="component" value="Unassembled WGS sequence"/>
</dbReference>
<evidence type="ECO:0000256" key="6">
    <source>
        <dbReference type="ARBA" id="ARBA00022755"/>
    </source>
</evidence>
<comment type="catalytic activity">
    <reaction evidence="8">
        <text>5-amino-1-(5-phospho-D-ribosyl)imidazole-4-carboxylate + L-aspartate + ATP = (2S)-2-[5-amino-1-(5-phospho-beta-D-ribosyl)imidazole-4-carboxamido]succinate + ADP + phosphate + 2 H(+)</text>
        <dbReference type="Rhea" id="RHEA:22628"/>
        <dbReference type="ChEBI" id="CHEBI:15378"/>
        <dbReference type="ChEBI" id="CHEBI:29991"/>
        <dbReference type="ChEBI" id="CHEBI:30616"/>
        <dbReference type="ChEBI" id="CHEBI:43474"/>
        <dbReference type="ChEBI" id="CHEBI:58443"/>
        <dbReference type="ChEBI" id="CHEBI:77657"/>
        <dbReference type="ChEBI" id="CHEBI:456216"/>
        <dbReference type="EC" id="6.3.2.6"/>
    </reaction>
</comment>
<keyword evidence="7" id="KW-0067">ATP-binding</keyword>
<keyword evidence="5" id="KW-0547">Nucleotide-binding</keyword>
<dbReference type="AlphaFoldDB" id="A0A2M8D5U0"/>
<dbReference type="SUPFAM" id="SSF56104">
    <property type="entry name" value="SAICAR synthase-like"/>
    <property type="match status" value="1"/>
</dbReference>
<evidence type="ECO:0000256" key="4">
    <source>
        <dbReference type="ARBA" id="ARBA00022598"/>
    </source>
</evidence>
<dbReference type="UniPathway" id="UPA00074">
    <property type="reaction ID" value="UER00131"/>
</dbReference>
<organism evidence="10 11">
    <name type="scientific">Candidatus Yonathbacteria bacterium CG_4_9_14_0_8_um_filter_46_47</name>
    <dbReference type="NCBI Taxonomy" id="1975106"/>
    <lineage>
        <taxon>Bacteria</taxon>
        <taxon>Candidatus Yonathiibacteriota</taxon>
    </lineage>
</organism>
<dbReference type="Gene3D" id="3.30.470.20">
    <property type="entry name" value="ATP-grasp fold, B domain"/>
    <property type="match status" value="1"/>
</dbReference>
<evidence type="ECO:0000256" key="1">
    <source>
        <dbReference type="ARBA" id="ARBA00004672"/>
    </source>
</evidence>
<dbReference type="PANTHER" id="PTHR43700">
    <property type="entry name" value="PHOSPHORIBOSYLAMINOIMIDAZOLE-SUCCINOCARBOXAMIDE SYNTHASE"/>
    <property type="match status" value="1"/>
</dbReference>
<name>A0A2M8D5U0_9BACT</name>
<comment type="similarity">
    <text evidence="2">Belongs to the SAICAR synthetase family.</text>
</comment>
<gene>
    <name evidence="10" type="ORF">CO088_04265</name>
</gene>
<comment type="pathway">
    <text evidence="1">Purine metabolism; IMP biosynthesis via de novo pathway; 5-amino-1-(5-phospho-D-ribosyl)imidazole-4-carboxamide from 5-amino-1-(5-phospho-D-ribosyl)imidazole-4-carboxylate: step 1/2.</text>
</comment>
<feature type="domain" description="SAICAR synthetase/ADE2 N-terminal" evidence="9">
    <location>
        <begin position="20"/>
        <end position="270"/>
    </location>
</feature>
<evidence type="ECO:0000256" key="2">
    <source>
        <dbReference type="ARBA" id="ARBA00010190"/>
    </source>
</evidence>
<protein>
    <recommendedName>
        <fullName evidence="3">phosphoribosylaminoimidazolesuccinocarboxamide synthase</fullName>
        <ecNumber evidence="3">6.3.2.6</ecNumber>
    </recommendedName>
</protein>